<dbReference type="EMBL" id="CP071182">
    <property type="protein sequence ID" value="QSO48139.1"/>
    <property type="molecule type" value="Genomic_DNA"/>
</dbReference>
<dbReference type="Proteomes" id="UP000663505">
    <property type="component" value="Chromosome"/>
</dbReference>
<proteinExistence type="predicted"/>
<accession>A0A9X7Z6M6</accession>
<keyword evidence="2" id="KW-0969">Cilium</keyword>
<dbReference type="KEGG" id="afx:JZ786_03780"/>
<keyword evidence="3" id="KW-1185">Reference proteome</keyword>
<organism evidence="2 3">
    <name type="scientific">Alicyclobacillus mengziensis</name>
    <dbReference type="NCBI Taxonomy" id="2931921"/>
    <lineage>
        <taxon>Bacteria</taxon>
        <taxon>Bacillati</taxon>
        <taxon>Bacillota</taxon>
        <taxon>Bacilli</taxon>
        <taxon>Bacillales</taxon>
        <taxon>Alicyclobacillaceae</taxon>
        <taxon>Alicyclobacillus</taxon>
    </lineage>
</organism>
<evidence type="ECO:0000313" key="3">
    <source>
        <dbReference type="Proteomes" id="UP000663505"/>
    </source>
</evidence>
<name>A0A9X7Z6M6_9BACL</name>
<keyword evidence="2" id="KW-0282">Flagellum</keyword>
<evidence type="ECO:0000256" key="1">
    <source>
        <dbReference type="SAM" id="MobiDB-lite"/>
    </source>
</evidence>
<evidence type="ECO:0000313" key="2">
    <source>
        <dbReference type="EMBL" id="QSO48139.1"/>
    </source>
</evidence>
<dbReference type="AlphaFoldDB" id="A0A9X7Z6M6"/>
<protein>
    <submittedName>
        <fullName evidence="2">Flagellar biosynthesis anti-sigma factor FlgM</fullName>
    </submittedName>
</protein>
<gene>
    <name evidence="2" type="ORF">JZ786_03780</name>
</gene>
<dbReference type="RefSeq" id="WP_206657476.1">
    <property type="nucleotide sequence ID" value="NZ_CP071182.1"/>
</dbReference>
<sequence>MRIDNFGRSPVDPLSVPVKRPGPAKKASSWMQNPSEDALSRARRIESLKQQLASGKSINAKELANKLLDSGLFFDEKA</sequence>
<reference evidence="2 3" key="1">
    <citation type="submission" date="2021-02" db="EMBL/GenBank/DDBJ databases">
        <title>Alicyclobacillus curvatus sp. nov. and Alicyclobacillus mengziensis sp. nov., two acidophilic bacteria isolated from acid mine drainage.</title>
        <authorList>
            <person name="Huang Y."/>
        </authorList>
    </citation>
    <scope>NUCLEOTIDE SEQUENCE [LARGE SCALE GENOMIC DNA]</scope>
    <source>
        <strain evidence="2 3">S30H14</strain>
    </source>
</reference>
<keyword evidence="2" id="KW-0966">Cell projection</keyword>
<feature type="region of interest" description="Disordered" evidence="1">
    <location>
        <begin position="1"/>
        <end position="38"/>
    </location>
</feature>